<accession>A0A382FZD4</accession>
<organism evidence="1">
    <name type="scientific">marine metagenome</name>
    <dbReference type="NCBI Taxonomy" id="408172"/>
    <lineage>
        <taxon>unclassified sequences</taxon>
        <taxon>metagenomes</taxon>
        <taxon>ecological metagenomes</taxon>
    </lineage>
</organism>
<protein>
    <submittedName>
        <fullName evidence="1">Uncharacterized protein</fullName>
    </submittedName>
</protein>
<sequence>MNTHDILNHMILNSPWVNPEKTVDTVKCGDGNTAIEKVAVCWY</sequence>
<feature type="non-terminal residue" evidence="1">
    <location>
        <position position="43"/>
    </location>
</feature>
<evidence type="ECO:0000313" key="1">
    <source>
        <dbReference type="EMBL" id="SVB67982.1"/>
    </source>
</evidence>
<name>A0A382FZD4_9ZZZZ</name>
<dbReference type="AlphaFoldDB" id="A0A382FZD4"/>
<dbReference type="EMBL" id="UINC01052539">
    <property type="protein sequence ID" value="SVB67982.1"/>
    <property type="molecule type" value="Genomic_DNA"/>
</dbReference>
<proteinExistence type="predicted"/>
<reference evidence="1" key="1">
    <citation type="submission" date="2018-05" db="EMBL/GenBank/DDBJ databases">
        <authorList>
            <person name="Lanie J.A."/>
            <person name="Ng W.-L."/>
            <person name="Kazmierczak K.M."/>
            <person name="Andrzejewski T.M."/>
            <person name="Davidsen T.M."/>
            <person name="Wayne K.J."/>
            <person name="Tettelin H."/>
            <person name="Glass J.I."/>
            <person name="Rusch D."/>
            <person name="Podicherti R."/>
            <person name="Tsui H.-C.T."/>
            <person name="Winkler M.E."/>
        </authorList>
    </citation>
    <scope>NUCLEOTIDE SEQUENCE</scope>
</reference>
<gene>
    <name evidence="1" type="ORF">METZ01_LOCUS220836</name>
</gene>